<proteinExistence type="predicted"/>
<reference evidence="4" key="3">
    <citation type="submission" date="2022-09" db="EMBL/GenBank/DDBJ databases">
        <title>Complete genome sequence of Vulcanisaeta souniana.</title>
        <authorList>
            <person name="Kato S."/>
            <person name="Itoh T."/>
            <person name="Ohkuma M."/>
        </authorList>
    </citation>
    <scope>NUCLEOTIDE SEQUENCE [LARGE SCALE GENOMIC DNA]</scope>
    <source>
        <strain evidence="4">JCM 11219</strain>
    </source>
</reference>
<accession>A0A830EK16</accession>
<name>A0A830EK16_9CREN</name>
<sequence length="151" mass="17256">MQPHVRGFDDELCIVFGDCGRSGWSLYNELLNEYESRAPIILGVDSYATITHVWLLVRSVSGFGLSLVFVSDYDVRRSPEKYIHRALHDFALAHCSLAILGQPHCGVFLDFFDSDDMRRLYEDVGDYVFKYLMRHIREALVQYLGSGIGRG</sequence>
<reference evidence="2" key="1">
    <citation type="journal article" date="2014" name="Int. J. Syst. Evol. Microbiol.">
        <title>Complete genome sequence of Corynebacterium casei LMG S-19264T (=DSM 44701T), isolated from a smear-ripened cheese.</title>
        <authorList>
            <consortium name="US DOE Joint Genome Institute (JGI-PGF)"/>
            <person name="Walter F."/>
            <person name="Albersmeier A."/>
            <person name="Kalinowski J."/>
            <person name="Ruckert C."/>
        </authorList>
    </citation>
    <scope>NUCLEOTIDE SEQUENCE</scope>
    <source>
        <strain evidence="2">JCM 11219</strain>
    </source>
</reference>
<dbReference type="EMBL" id="BMNM01000011">
    <property type="protein sequence ID" value="GGI84473.1"/>
    <property type="molecule type" value="Genomic_DNA"/>
</dbReference>
<dbReference type="Proteomes" id="UP000657075">
    <property type="component" value="Unassembled WGS sequence"/>
</dbReference>
<evidence type="ECO:0000313" key="4">
    <source>
        <dbReference type="Proteomes" id="UP001060771"/>
    </source>
</evidence>
<protein>
    <submittedName>
        <fullName evidence="2">Uncharacterized protein</fullName>
    </submittedName>
</protein>
<evidence type="ECO:0000313" key="2">
    <source>
        <dbReference type="EMBL" id="GGI84473.1"/>
    </source>
</evidence>
<dbReference type="GeneID" id="76207314"/>
<reference evidence="1" key="4">
    <citation type="journal article" date="2023" name="Microbiol. Resour. Announc.">
        <title>Complete Genome Sequence of Vulcanisaeta souniana Strain IC-059, a Hyperthermophilic Archaeon Isolated from Hot Spring Water in Japan.</title>
        <authorList>
            <person name="Kato S."/>
            <person name="Itoh T."/>
            <person name="Wu L."/>
            <person name="Ma J."/>
            <person name="Ohkuma M."/>
        </authorList>
    </citation>
    <scope>NUCLEOTIDE SEQUENCE</scope>
    <source>
        <strain evidence="1">JCM 11219</strain>
    </source>
</reference>
<gene>
    <name evidence="2" type="ORF">GCM10007112_21790</name>
    <name evidence="1" type="ORF">Vsou_17680</name>
</gene>
<organism evidence="2 3">
    <name type="scientific">Vulcanisaeta souniana JCM 11219</name>
    <dbReference type="NCBI Taxonomy" id="1293586"/>
    <lineage>
        <taxon>Archaea</taxon>
        <taxon>Thermoproteota</taxon>
        <taxon>Thermoprotei</taxon>
        <taxon>Thermoproteales</taxon>
        <taxon>Thermoproteaceae</taxon>
        <taxon>Vulcanisaeta</taxon>
    </lineage>
</organism>
<evidence type="ECO:0000313" key="1">
    <source>
        <dbReference type="EMBL" id="BDR92675.1"/>
    </source>
</evidence>
<dbReference type="RefSeq" id="WP_188603947.1">
    <property type="nucleotide sequence ID" value="NZ_AP026830.1"/>
</dbReference>
<dbReference type="EMBL" id="AP026830">
    <property type="protein sequence ID" value="BDR92675.1"/>
    <property type="molecule type" value="Genomic_DNA"/>
</dbReference>
<evidence type="ECO:0000313" key="3">
    <source>
        <dbReference type="Proteomes" id="UP000657075"/>
    </source>
</evidence>
<reference evidence="2" key="2">
    <citation type="submission" date="2020-09" db="EMBL/GenBank/DDBJ databases">
        <authorList>
            <person name="Sun Q."/>
            <person name="Ohkuma M."/>
        </authorList>
    </citation>
    <scope>NUCLEOTIDE SEQUENCE</scope>
    <source>
        <strain evidence="2">JCM 11219</strain>
    </source>
</reference>
<dbReference type="Proteomes" id="UP001060771">
    <property type="component" value="Chromosome"/>
</dbReference>
<keyword evidence="4" id="KW-1185">Reference proteome</keyword>
<dbReference type="AlphaFoldDB" id="A0A830EK16"/>